<dbReference type="EMBL" id="CAWVOH010000002">
    <property type="protein sequence ID" value="CAK8054421.1"/>
    <property type="molecule type" value="Genomic_DNA"/>
</dbReference>
<accession>A0ABP0ETC6</accession>
<evidence type="ECO:0000313" key="3">
    <source>
        <dbReference type="Proteomes" id="UP001314241"/>
    </source>
</evidence>
<dbReference type="SUPFAM" id="SSF56300">
    <property type="entry name" value="Metallo-dependent phosphatases"/>
    <property type="match status" value="1"/>
</dbReference>
<proteinExistence type="predicted"/>
<comment type="caution">
    <text evidence="2">The sequence shown here is derived from an EMBL/GenBank/DDBJ whole genome shotgun (WGS) entry which is preliminary data.</text>
</comment>
<reference evidence="2 3" key="1">
    <citation type="submission" date="2024-01" db="EMBL/GenBank/DDBJ databases">
        <authorList>
            <person name="Botero Cardona J."/>
        </authorList>
    </citation>
    <scope>NUCLEOTIDE SEQUENCE [LARGE SCALE GENOMIC DNA]</scope>
    <source>
        <strain evidence="2 3">LMG 33000</strain>
    </source>
</reference>
<dbReference type="Pfam" id="PF00149">
    <property type="entry name" value="Metallophos"/>
    <property type="match status" value="1"/>
</dbReference>
<evidence type="ECO:0000313" key="2">
    <source>
        <dbReference type="EMBL" id="CAK8054421.1"/>
    </source>
</evidence>
<dbReference type="Proteomes" id="UP001314241">
    <property type="component" value="Unassembled WGS sequence"/>
</dbReference>
<organism evidence="2 3">
    <name type="scientific">Eupransor demetentiae</name>
    <dbReference type="NCBI Taxonomy" id="3109584"/>
    <lineage>
        <taxon>Bacteria</taxon>
        <taxon>Bacillati</taxon>
        <taxon>Bacillota</taxon>
        <taxon>Bacilli</taxon>
        <taxon>Lactobacillales</taxon>
        <taxon>Lactobacillaceae</taxon>
        <taxon>Eupransor</taxon>
    </lineage>
</organism>
<gene>
    <name evidence="2" type="ORF">R54876_GBNLAHCA_00989</name>
</gene>
<evidence type="ECO:0000259" key="1">
    <source>
        <dbReference type="Pfam" id="PF00149"/>
    </source>
</evidence>
<protein>
    <submittedName>
        <fullName evidence="2">3</fullName>
    </submittedName>
</protein>
<feature type="domain" description="Calcineurin-like phosphoesterase" evidence="1">
    <location>
        <begin position="1"/>
        <end position="223"/>
    </location>
</feature>
<dbReference type="RefSeq" id="WP_349641971.1">
    <property type="nucleotide sequence ID" value="NZ_CAWVOH010000002.1"/>
</dbReference>
<sequence length="277" mass="31847">MKVAFSSDNHFDLNKVDLADVLPRQADYLLELGLDAYIINGDLFNDFNRSLKYARQLQEAVGNNLAIRFLAGNHDMGSGVTYEELESDLDPLYFHHKSLDLGNYRILGNNGWYDYAFDEGRHPMTEIERFKHEFWYDRRIEQPMSDPERMALAANQVAEQIKAAGQRKTILVNHFVPKIDFIRAIPNRNTRFEILNAFLGSPRFGDLAQANQVQAVIFGHLHRHPKPLSAGKTTYYSAAVGYNTHRVHEWTGTDFFKEWQERLVVLDDQNLAEAGEA</sequence>
<keyword evidence="3" id="KW-1185">Reference proteome</keyword>
<name>A0ABP0ETC6_9LACO</name>
<dbReference type="InterPro" id="IPR004843">
    <property type="entry name" value="Calcineurin-like_PHP"/>
</dbReference>
<dbReference type="InterPro" id="IPR022302">
    <property type="entry name" value="Phosphoesterase_putative"/>
</dbReference>
<dbReference type="NCBIfam" id="TIGR03729">
    <property type="entry name" value="acc_ester"/>
    <property type="match status" value="1"/>
</dbReference>
<dbReference type="InterPro" id="IPR029052">
    <property type="entry name" value="Metallo-depent_PP-like"/>
</dbReference>
<dbReference type="Gene3D" id="3.60.21.10">
    <property type="match status" value="1"/>
</dbReference>